<dbReference type="RefSeq" id="WP_105219656.1">
    <property type="nucleotide sequence ID" value="NZ_CAWNSU010000044.1"/>
</dbReference>
<comment type="caution">
    <text evidence="2">The sequence shown here is derived from an EMBL/GenBank/DDBJ whole genome shotgun (WGS) entry which is preliminary data.</text>
</comment>
<evidence type="ECO:0000259" key="1">
    <source>
        <dbReference type="Pfam" id="PF01850"/>
    </source>
</evidence>
<gene>
    <name evidence="2" type="ORF">BWI75_12230</name>
</gene>
<dbReference type="InterPro" id="IPR039018">
    <property type="entry name" value="VapC20-like"/>
</dbReference>
<protein>
    <submittedName>
        <fullName evidence="2">Nucleic acid-binding protein</fullName>
    </submittedName>
</protein>
<dbReference type="Pfam" id="PF01850">
    <property type="entry name" value="PIN"/>
    <property type="match status" value="1"/>
</dbReference>
<name>A0A6N8FVD8_9CHRO</name>
<accession>A0A6N8FVD8</accession>
<proteinExistence type="predicted"/>
<dbReference type="Gene3D" id="3.40.50.1010">
    <property type="entry name" value="5'-nuclease"/>
    <property type="match status" value="1"/>
</dbReference>
<dbReference type="EMBL" id="NAPY01000017">
    <property type="protein sequence ID" value="MUL37088.1"/>
    <property type="molecule type" value="Genomic_DNA"/>
</dbReference>
<dbReference type="OrthoDB" id="164456at2"/>
<dbReference type="PANTHER" id="PTHR42188">
    <property type="entry name" value="23S RRNA-SPECIFIC ENDONUCLEASE VAPC20"/>
    <property type="match status" value="1"/>
</dbReference>
<feature type="domain" description="PIN" evidence="1">
    <location>
        <begin position="6"/>
        <end position="133"/>
    </location>
</feature>
<evidence type="ECO:0000313" key="2">
    <source>
        <dbReference type="EMBL" id="MUL37088.1"/>
    </source>
</evidence>
<dbReference type="PANTHER" id="PTHR42188:SF1">
    <property type="entry name" value="23S RRNA-SPECIFIC ENDONUCLEASE VAPC20"/>
    <property type="match status" value="1"/>
</dbReference>
<dbReference type="InterPro" id="IPR029060">
    <property type="entry name" value="PIN-like_dom_sf"/>
</dbReference>
<reference evidence="2 3" key="1">
    <citation type="journal article" date="2019" name="Front. Microbiol.">
        <title>Genomic Features for Desiccation Tolerance and Sugar Biosynthesis in the Extremophile Gloeocapsopsis sp. UTEX B3054.</title>
        <authorList>
            <person name="Urrejola C."/>
            <person name="Alcorta J."/>
            <person name="Salas L."/>
            <person name="Vasquez M."/>
            <person name="Polz M.F."/>
            <person name="Vicuna R."/>
            <person name="Diez B."/>
        </authorList>
    </citation>
    <scope>NUCLEOTIDE SEQUENCE [LARGE SCALE GENOMIC DNA]</scope>
    <source>
        <strain evidence="2 3">1H9</strain>
    </source>
</reference>
<dbReference type="Proteomes" id="UP000441797">
    <property type="component" value="Unassembled WGS sequence"/>
</dbReference>
<dbReference type="InterPro" id="IPR002716">
    <property type="entry name" value="PIN_dom"/>
</dbReference>
<dbReference type="AlphaFoldDB" id="A0A6N8FVD8"/>
<dbReference type="GO" id="GO:0004521">
    <property type="term" value="F:RNA endonuclease activity"/>
    <property type="evidence" value="ECO:0007669"/>
    <property type="project" value="InterPro"/>
</dbReference>
<organism evidence="2 3">
    <name type="scientific">Gloeocapsopsis dulcis AAB1 = 1H9</name>
    <dbReference type="NCBI Taxonomy" id="1433147"/>
    <lineage>
        <taxon>Bacteria</taxon>
        <taxon>Bacillati</taxon>
        <taxon>Cyanobacteriota</taxon>
        <taxon>Cyanophyceae</taxon>
        <taxon>Oscillatoriophycideae</taxon>
        <taxon>Chroococcales</taxon>
        <taxon>Chroococcaceae</taxon>
        <taxon>Gloeocapsopsis</taxon>
        <taxon>Gloeocapsopsis dulcis</taxon>
    </lineage>
</organism>
<evidence type="ECO:0000313" key="3">
    <source>
        <dbReference type="Proteomes" id="UP000441797"/>
    </source>
</evidence>
<dbReference type="SUPFAM" id="SSF88723">
    <property type="entry name" value="PIN domain-like"/>
    <property type="match status" value="1"/>
</dbReference>
<sequence>MPIHKVFLDTSYLLALELANDQNHQAAQTHWQQVITNTRSFVTTSYIFDEVVTYFNSRNHHAKAVQVGNRLLLSPSVQLVHVDQALFYLGWAYFQQYQDKQYSLTDSISFVVMQQYDIQVAYTFDQHFTQAGFQKEPQ</sequence>
<dbReference type="GO" id="GO:0016075">
    <property type="term" value="P:rRNA catabolic process"/>
    <property type="evidence" value="ECO:0007669"/>
    <property type="project" value="TreeGrafter"/>
</dbReference>
<keyword evidence="3" id="KW-1185">Reference proteome</keyword>